<protein>
    <submittedName>
        <fullName evidence="1">Uncharacterized protein</fullName>
    </submittedName>
</protein>
<comment type="caution">
    <text evidence="1">The sequence shown here is derived from an EMBL/GenBank/DDBJ whole genome shotgun (WGS) entry which is preliminary data.</text>
</comment>
<dbReference type="AlphaFoldDB" id="A0AAP6ZXD6"/>
<evidence type="ECO:0000313" key="2">
    <source>
        <dbReference type="Proteomes" id="UP000552038"/>
    </source>
</evidence>
<dbReference type="EMBL" id="JABFOR010000014">
    <property type="protein sequence ID" value="NOJ71411.1"/>
    <property type="molecule type" value="Genomic_DNA"/>
</dbReference>
<accession>A0AAP6ZXD6</accession>
<reference evidence="1 2" key="1">
    <citation type="submission" date="2020-05" db="EMBL/GenBank/DDBJ databases">
        <title>Whole genome sequencing and identification of novel metabolites from Paenibacillus alvei strain JR949.</title>
        <authorList>
            <person name="Rajendhran J."/>
            <person name="Sree Pranav P."/>
            <person name="Mahalakshmi B."/>
            <person name="Karthikeyan R."/>
        </authorList>
    </citation>
    <scope>NUCLEOTIDE SEQUENCE [LARGE SCALE GENOMIC DNA]</scope>
    <source>
        <strain evidence="1 2">JR949</strain>
    </source>
</reference>
<dbReference type="Proteomes" id="UP000552038">
    <property type="component" value="Unassembled WGS sequence"/>
</dbReference>
<dbReference type="RefSeq" id="WP_171416876.1">
    <property type="nucleotide sequence ID" value="NZ_JABFOR010000014.1"/>
</dbReference>
<organism evidence="1 2">
    <name type="scientific">Paenibacillus alvei</name>
    <name type="common">Bacillus alvei</name>
    <dbReference type="NCBI Taxonomy" id="44250"/>
    <lineage>
        <taxon>Bacteria</taxon>
        <taxon>Bacillati</taxon>
        <taxon>Bacillota</taxon>
        <taxon>Bacilli</taxon>
        <taxon>Bacillales</taxon>
        <taxon>Paenibacillaceae</taxon>
        <taxon>Paenibacillus</taxon>
    </lineage>
</organism>
<sequence length="93" mass="10329">MLDSLTRSKKIDPEIAQITNEYIGRDIAAILTILMGDYSDEERADGLECAVSAIVYKLENSEYIDKLPDELKTLIVSQIVKMLTLTQGAVHGE</sequence>
<evidence type="ECO:0000313" key="1">
    <source>
        <dbReference type="EMBL" id="NOJ71411.1"/>
    </source>
</evidence>
<gene>
    <name evidence="1" type="ORF">HMI46_12670</name>
</gene>
<proteinExistence type="predicted"/>
<name>A0AAP6ZXD6_PAEAL</name>